<name>A0A0P7BM98_9HYPO</name>
<dbReference type="SUPFAM" id="SSF52972">
    <property type="entry name" value="ITPase-like"/>
    <property type="match status" value="1"/>
</dbReference>
<accession>A0A0P7BM98</accession>
<proteinExistence type="inferred from homology"/>
<keyword evidence="14" id="KW-1185">Reference proteome</keyword>
<dbReference type="STRING" id="78410.A0A0P7BM98"/>
<dbReference type="EMBL" id="LKCW01000066">
    <property type="protein sequence ID" value="KPM41345.1"/>
    <property type="molecule type" value="Genomic_DNA"/>
</dbReference>
<comment type="catalytic activity">
    <reaction evidence="11">
        <text>XTP + H2O = XDP + phosphate + H(+)</text>
        <dbReference type="Rhea" id="RHEA:28406"/>
        <dbReference type="ChEBI" id="CHEBI:15377"/>
        <dbReference type="ChEBI" id="CHEBI:15378"/>
        <dbReference type="ChEBI" id="CHEBI:43474"/>
        <dbReference type="ChEBI" id="CHEBI:59884"/>
        <dbReference type="ChEBI" id="CHEBI:61314"/>
        <dbReference type="EC" id="3.6.1.73"/>
    </reaction>
</comment>
<dbReference type="GO" id="GO:0000166">
    <property type="term" value="F:nucleotide binding"/>
    <property type="evidence" value="ECO:0007669"/>
    <property type="project" value="UniProtKB-KW"/>
</dbReference>
<keyword evidence="3" id="KW-0479">Metal-binding</keyword>
<dbReference type="HAMAP" id="MF_00648">
    <property type="entry name" value="Non_canon_purine_NTPase_YjjX"/>
    <property type="match status" value="1"/>
</dbReference>
<dbReference type="Gene3D" id="3.90.950.10">
    <property type="match status" value="1"/>
</dbReference>
<evidence type="ECO:0000313" key="14">
    <source>
        <dbReference type="Proteomes" id="UP000050424"/>
    </source>
</evidence>
<dbReference type="NCBIfam" id="NF003459">
    <property type="entry name" value="PRK05074.1"/>
    <property type="match status" value="1"/>
</dbReference>
<dbReference type="Pfam" id="PF01931">
    <property type="entry name" value="NTPase_I-T"/>
    <property type="match status" value="1"/>
</dbReference>
<comment type="caution">
    <text evidence="13">The sequence shown here is derived from an EMBL/GenBank/DDBJ whole genome shotgun (WGS) entry which is preliminary data.</text>
</comment>
<dbReference type="InterPro" id="IPR029001">
    <property type="entry name" value="ITPase-like_fam"/>
</dbReference>
<keyword evidence="8" id="KW-0464">Manganese</keyword>
<comment type="cofactor">
    <cofactor evidence="2">
        <name>Mg(2+)</name>
        <dbReference type="ChEBI" id="CHEBI:18420"/>
    </cofactor>
</comment>
<keyword evidence="7" id="KW-0546">Nucleotide metabolism</keyword>
<dbReference type="AlphaFoldDB" id="A0A0P7BM98"/>
<comment type="catalytic activity">
    <reaction evidence="10">
        <text>ITP + H2O = IDP + phosphate + H(+)</text>
        <dbReference type="Rhea" id="RHEA:28330"/>
        <dbReference type="ChEBI" id="CHEBI:15377"/>
        <dbReference type="ChEBI" id="CHEBI:15378"/>
        <dbReference type="ChEBI" id="CHEBI:43474"/>
        <dbReference type="ChEBI" id="CHEBI:58280"/>
        <dbReference type="ChEBI" id="CHEBI:61402"/>
        <dbReference type="EC" id="3.6.1.73"/>
    </reaction>
</comment>
<keyword evidence="5" id="KW-0378">Hydrolase</keyword>
<dbReference type="PANTHER" id="PTHR34699:SF2">
    <property type="entry name" value="NON-CANONICAL PURINE NTP PHOSPHATASE_PRRC1 DOMAIN-CONTAINING PROTEIN"/>
    <property type="match status" value="1"/>
</dbReference>
<evidence type="ECO:0000256" key="4">
    <source>
        <dbReference type="ARBA" id="ARBA00022741"/>
    </source>
</evidence>
<dbReference type="InterPro" id="IPR002786">
    <property type="entry name" value="Non_canon_purine_NTPase"/>
</dbReference>
<evidence type="ECO:0000256" key="1">
    <source>
        <dbReference type="ARBA" id="ARBA00001936"/>
    </source>
</evidence>
<evidence type="ECO:0000256" key="5">
    <source>
        <dbReference type="ARBA" id="ARBA00022801"/>
    </source>
</evidence>
<dbReference type="InterPro" id="IPR026533">
    <property type="entry name" value="NTPase/PRRC1"/>
</dbReference>
<evidence type="ECO:0000256" key="9">
    <source>
        <dbReference type="ARBA" id="ARBA00038901"/>
    </source>
</evidence>
<reference evidence="13 14" key="1">
    <citation type="submission" date="2015-09" db="EMBL/GenBank/DDBJ databases">
        <title>Draft genome of a European isolate of the apple canker pathogen Neonectria ditissima.</title>
        <authorList>
            <person name="Gomez-Cortecero A."/>
            <person name="Harrison R.J."/>
            <person name="Armitage A.D."/>
        </authorList>
    </citation>
    <scope>NUCLEOTIDE SEQUENCE [LARGE SCALE GENOMIC DNA]</scope>
    <source>
        <strain evidence="13 14">R09/05</strain>
    </source>
</reference>
<keyword evidence="6" id="KW-0460">Magnesium</keyword>
<dbReference type="GO" id="GO:0009117">
    <property type="term" value="P:nucleotide metabolic process"/>
    <property type="evidence" value="ECO:0007669"/>
    <property type="project" value="UniProtKB-KW"/>
</dbReference>
<dbReference type="InterPro" id="IPR050299">
    <property type="entry name" value="YjjX_NTPase"/>
</dbReference>
<dbReference type="GO" id="GO:0006772">
    <property type="term" value="P:thiamine metabolic process"/>
    <property type="evidence" value="ECO:0007669"/>
    <property type="project" value="TreeGrafter"/>
</dbReference>
<evidence type="ECO:0000256" key="2">
    <source>
        <dbReference type="ARBA" id="ARBA00001946"/>
    </source>
</evidence>
<evidence type="ECO:0000256" key="11">
    <source>
        <dbReference type="ARBA" id="ARBA00048781"/>
    </source>
</evidence>
<dbReference type="OrthoDB" id="300709at2759"/>
<comment type="cofactor">
    <cofactor evidence="1">
        <name>Mn(2+)</name>
        <dbReference type="ChEBI" id="CHEBI:29035"/>
    </cofactor>
</comment>
<organism evidence="13 14">
    <name type="scientific">Neonectria ditissima</name>
    <dbReference type="NCBI Taxonomy" id="78410"/>
    <lineage>
        <taxon>Eukaryota</taxon>
        <taxon>Fungi</taxon>
        <taxon>Dikarya</taxon>
        <taxon>Ascomycota</taxon>
        <taxon>Pezizomycotina</taxon>
        <taxon>Sordariomycetes</taxon>
        <taxon>Hypocreomycetidae</taxon>
        <taxon>Hypocreales</taxon>
        <taxon>Nectriaceae</taxon>
        <taxon>Neonectria</taxon>
    </lineage>
</organism>
<evidence type="ECO:0000313" key="13">
    <source>
        <dbReference type="EMBL" id="KPM41345.1"/>
    </source>
</evidence>
<evidence type="ECO:0000256" key="3">
    <source>
        <dbReference type="ARBA" id="ARBA00022723"/>
    </source>
</evidence>
<dbReference type="Proteomes" id="UP000050424">
    <property type="component" value="Unassembled WGS sequence"/>
</dbReference>
<dbReference type="FunFam" id="3.90.950.10:FF:000002">
    <property type="entry name" value="Inosine/xanthosine triphosphatase"/>
    <property type="match status" value="1"/>
</dbReference>
<sequence>MTSSPEIIVVSSTNPVKIRATSKGFNRMLSGQYEFSGINVPSDVSEQPLSDEETLRGAMNRVQNARTSHPAADYWVGIEGGVDIHEGEISSFAWVVVTSKQGRTGKARTSSLYLPTEVATLIHEGMEMGAANDKVFGQVNTKQHSGAVGLLTGDIYDRCDIYEQAVILALIPFKNTGLTFK</sequence>
<feature type="domain" description="Non-canonical purine NTP phosphatase/PRRC1" evidence="12">
    <location>
        <begin position="12"/>
        <end position="173"/>
    </location>
</feature>
<dbReference type="EC" id="3.6.1.73" evidence="9"/>
<evidence type="ECO:0000259" key="12">
    <source>
        <dbReference type="Pfam" id="PF01931"/>
    </source>
</evidence>
<evidence type="ECO:0000256" key="8">
    <source>
        <dbReference type="ARBA" id="ARBA00023211"/>
    </source>
</evidence>
<dbReference type="GO" id="GO:0103023">
    <property type="term" value="F:ITPase activity"/>
    <property type="evidence" value="ECO:0007669"/>
    <property type="project" value="UniProtKB-EC"/>
</dbReference>
<keyword evidence="4" id="KW-0547">Nucleotide-binding</keyword>
<evidence type="ECO:0000256" key="6">
    <source>
        <dbReference type="ARBA" id="ARBA00022842"/>
    </source>
</evidence>
<gene>
    <name evidence="13" type="ORF">AK830_g5204</name>
</gene>
<dbReference type="NCBIfam" id="TIGR00258">
    <property type="entry name" value="inosine/xanthosine triphosphatase"/>
    <property type="match status" value="1"/>
</dbReference>
<dbReference type="GO" id="GO:0046872">
    <property type="term" value="F:metal ion binding"/>
    <property type="evidence" value="ECO:0007669"/>
    <property type="project" value="UniProtKB-KW"/>
</dbReference>
<evidence type="ECO:0000256" key="7">
    <source>
        <dbReference type="ARBA" id="ARBA00023080"/>
    </source>
</evidence>
<dbReference type="PANTHER" id="PTHR34699">
    <property type="match status" value="1"/>
</dbReference>
<evidence type="ECO:0000256" key="10">
    <source>
        <dbReference type="ARBA" id="ARBA00048174"/>
    </source>
</evidence>
<protein>
    <recommendedName>
        <fullName evidence="9">inosine/xanthosine triphosphatase</fullName>
        <ecNumber evidence="9">3.6.1.73</ecNumber>
    </recommendedName>
</protein>